<dbReference type="InterPro" id="IPR001214">
    <property type="entry name" value="SET_dom"/>
</dbReference>
<evidence type="ECO:0000313" key="3">
    <source>
        <dbReference type="Proteomes" id="UP000178222"/>
    </source>
</evidence>
<dbReference type="Proteomes" id="UP000178222">
    <property type="component" value="Unassembled WGS sequence"/>
</dbReference>
<organism evidence="2 3">
    <name type="scientific">Candidatus Wildermuthbacteria bacterium RIFCSPLOWO2_02_FULL_47_9c</name>
    <dbReference type="NCBI Taxonomy" id="1802466"/>
    <lineage>
        <taxon>Bacteria</taxon>
        <taxon>Candidatus Wildermuthiibacteriota</taxon>
    </lineage>
</organism>
<dbReference type="Pfam" id="PF00856">
    <property type="entry name" value="SET"/>
    <property type="match status" value="1"/>
</dbReference>
<comment type="caution">
    <text evidence="2">The sequence shown here is derived from an EMBL/GenBank/DDBJ whole genome shotgun (WGS) entry which is preliminary data.</text>
</comment>
<dbReference type="AlphaFoldDB" id="A0A1G2RYF3"/>
<accession>A0A1G2RYF3</accession>
<evidence type="ECO:0000313" key="2">
    <source>
        <dbReference type="EMBL" id="OHA77853.1"/>
    </source>
</evidence>
<protein>
    <recommendedName>
        <fullName evidence="1">SET domain-containing protein</fullName>
    </recommendedName>
</protein>
<dbReference type="CDD" id="cd08161">
    <property type="entry name" value="SET"/>
    <property type="match status" value="1"/>
</dbReference>
<gene>
    <name evidence="2" type="ORF">A3J30_02900</name>
</gene>
<proteinExistence type="predicted"/>
<dbReference type="PROSITE" id="PS50280">
    <property type="entry name" value="SET"/>
    <property type="match status" value="1"/>
</dbReference>
<sequence length="134" mass="15537">MSEPTRFTNEFSFILKPAKHGIGVFAVHDIAKGAYLRLFGDNKDDEHNTRLRNKKDVPPAFREYCADRGDTLWCPGDFGVMPIGWYLNHSKSPNAFHKNYHWYAAYDIAAGEEILIDYNTLEEPEEARKDYYKS</sequence>
<dbReference type="InterPro" id="IPR046341">
    <property type="entry name" value="SET_dom_sf"/>
</dbReference>
<dbReference type="SUPFAM" id="SSF82199">
    <property type="entry name" value="SET domain"/>
    <property type="match status" value="1"/>
</dbReference>
<dbReference type="EMBL" id="MHUL01000002">
    <property type="protein sequence ID" value="OHA77853.1"/>
    <property type="molecule type" value="Genomic_DNA"/>
</dbReference>
<dbReference type="Gene3D" id="2.170.270.10">
    <property type="entry name" value="SET domain"/>
    <property type="match status" value="1"/>
</dbReference>
<name>A0A1G2RYF3_9BACT</name>
<reference evidence="2 3" key="1">
    <citation type="journal article" date="2016" name="Nat. Commun.">
        <title>Thousands of microbial genomes shed light on interconnected biogeochemical processes in an aquifer system.</title>
        <authorList>
            <person name="Anantharaman K."/>
            <person name="Brown C.T."/>
            <person name="Hug L.A."/>
            <person name="Sharon I."/>
            <person name="Castelle C.J."/>
            <person name="Probst A.J."/>
            <person name="Thomas B.C."/>
            <person name="Singh A."/>
            <person name="Wilkins M.J."/>
            <person name="Karaoz U."/>
            <person name="Brodie E.L."/>
            <person name="Williams K.H."/>
            <person name="Hubbard S.S."/>
            <person name="Banfield J.F."/>
        </authorList>
    </citation>
    <scope>NUCLEOTIDE SEQUENCE [LARGE SCALE GENOMIC DNA]</scope>
</reference>
<evidence type="ECO:0000259" key="1">
    <source>
        <dbReference type="PROSITE" id="PS50280"/>
    </source>
</evidence>
<feature type="domain" description="SET" evidence="1">
    <location>
        <begin position="7"/>
        <end position="119"/>
    </location>
</feature>